<feature type="region of interest" description="Disordered" evidence="3">
    <location>
        <begin position="191"/>
        <end position="211"/>
    </location>
</feature>
<dbReference type="InterPro" id="IPR011042">
    <property type="entry name" value="6-blade_b-propeller_TolB-like"/>
</dbReference>
<dbReference type="RefSeq" id="WP_229232874.1">
    <property type="nucleotide sequence ID" value="NZ_AP024525.1"/>
</dbReference>
<organism evidence="5 6">
    <name type="scientific">Sinomonas cyclohexanicum</name>
    <name type="common">Corynebacterium cyclohexanicum</name>
    <dbReference type="NCBI Taxonomy" id="322009"/>
    <lineage>
        <taxon>Bacteria</taxon>
        <taxon>Bacillati</taxon>
        <taxon>Actinomycetota</taxon>
        <taxon>Actinomycetes</taxon>
        <taxon>Micrococcales</taxon>
        <taxon>Micrococcaceae</taxon>
        <taxon>Sinomonas</taxon>
    </lineage>
</organism>
<dbReference type="Gene3D" id="2.120.10.30">
    <property type="entry name" value="TolB, C-terminal domain"/>
    <property type="match status" value="2"/>
</dbReference>
<evidence type="ECO:0000256" key="3">
    <source>
        <dbReference type="SAM" id="MobiDB-lite"/>
    </source>
</evidence>
<evidence type="ECO:0000256" key="2">
    <source>
        <dbReference type="ARBA" id="ARBA00022825"/>
    </source>
</evidence>
<dbReference type="Pfam" id="PF07676">
    <property type="entry name" value="PD40"/>
    <property type="match status" value="2"/>
</dbReference>
<dbReference type="PANTHER" id="PTHR42776">
    <property type="entry name" value="SERINE PEPTIDASE S9 FAMILY MEMBER"/>
    <property type="match status" value="1"/>
</dbReference>
<dbReference type="InterPro" id="IPR001375">
    <property type="entry name" value="Peptidase_S9_cat"/>
</dbReference>
<dbReference type="PANTHER" id="PTHR42776:SF27">
    <property type="entry name" value="DIPEPTIDYL PEPTIDASE FAMILY MEMBER 6"/>
    <property type="match status" value="1"/>
</dbReference>
<dbReference type="Gene3D" id="3.40.50.1820">
    <property type="entry name" value="alpha/beta hydrolase"/>
    <property type="match status" value="1"/>
</dbReference>
<dbReference type="Proteomes" id="UP001319861">
    <property type="component" value="Chromosome"/>
</dbReference>
<gene>
    <name evidence="5" type="ORF">SCMU_20890</name>
</gene>
<evidence type="ECO:0000313" key="6">
    <source>
        <dbReference type="Proteomes" id="UP001319861"/>
    </source>
</evidence>
<dbReference type="SUPFAM" id="SSF53474">
    <property type="entry name" value="alpha/beta-Hydrolases"/>
    <property type="match status" value="1"/>
</dbReference>
<dbReference type="SUPFAM" id="SSF82171">
    <property type="entry name" value="DPP6 N-terminal domain-like"/>
    <property type="match status" value="1"/>
</dbReference>
<dbReference type="EMBL" id="AP024525">
    <property type="protein sequence ID" value="BCT76247.1"/>
    <property type="molecule type" value="Genomic_DNA"/>
</dbReference>
<evidence type="ECO:0000259" key="4">
    <source>
        <dbReference type="Pfam" id="PF00326"/>
    </source>
</evidence>
<sequence>MLPKHVDLIRSLSAPAVHPAADRCAVGVTRPDFRADSAVGQIWEVPLDGGAPRLLTRGFRDTAPQYSPDGRLLAFLRAEPEGKPQLAVVDARGGEPLALTDAPLGVSQFAFSPDGARIAYTARVPEKGRYGSTDGVRPGAEDPRLIRDLNYRMNGVGYTGDQRTRLFVLDLPALETEPFVAARGRAAEAEAEGAKAAGKAPTGLPESRELTDGTVDHAEPRFSADGAWVYTVSGFDPSAVDTLGSRAVRTPVAGGTGEALDLGADAASVGAAAEAADGSGVFVVAASLGESGTDFIGRSAHLFWHTPTDGSTVRLTADGDDLGEAPGALRVTADGRALVLARTRGSVKLLAFAPDGTREELTGVPLVVTGVGSAGRGVGRTGDQEETAGAVVLAAADAGGPGELYRLAEGSGLERLTDFNAPLREVAAPYAPRELTGTSADGSDVHGWVVLPEGEGPHPTLLMIHGGPFAQYTGAWFDEAQVLAGAGYGVAMCNPRGAAGYGEDHGRAITGRMGTVDYEDVLGFLDSALAAHPQLDGERLGILGGSYGGYLTAWTIAHDHRFKAAVVERGFLDPVSFIGSSDIGWFFPGEYNGWGPEAMRAQSPMACVGDVRTPTLVVHSEEDWRCPIEQAQRYYTALKLGGVETELLVFPGENHELSRSGTPHHRRARFEHILRWLSQHV</sequence>
<keyword evidence="5" id="KW-0031">Aminopeptidase</keyword>
<evidence type="ECO:0000313" key="5">
    <source>
        <dbReference type="EMBL" id="BCT76247.1"/>
    </source>
</evidence>
<feature type="domain" description="Peptidase S9 prolyl oligopeptidase catalytic" evidence="4">
    <location>
        <begin position="479"/>
        <end position="680"/>
    </location>
</feature>
<reference evidence="5 6" key="1">
    <citation type="journal article" date="2021" name="J. Biosci. Bioeng.">
        <title>Identification and characterization of a chc gene cluster responsible for the aromatization pathway of cyclohexanecarboxylate degradation in Sinomonas cyclohexanicum ATCC 51369.</title>
        <authorList>
            <person name="Yamamoto T."/>
            <person name="Hasegawa Y."/>
            <person name="Lau P.C.K."/>
            <person name="Iwaki H."/>
        </authorList>
    </citation>
    <scope>NUCLEOTIDE SEQUENCE [LARGE SCALE GENOMIC DNA]</scope>
    <source>
        <strain evidence="5 6">ATCC 51369</strain>
    </source>
</reference>
<protein>
    <submittedName>
        <fullName evidence="5">Dipeptidyl aminopeptidase</fullName>
    </submittedName>
</protein>
<accession>A0ABN6FH82</accession>
<name>A0ABN6FH82_SINCY</name>
<dbReference type="InterPro" id="IPR029058">
    <property type="entry name" value="AB_hydrolase_fold"/>
</dbReference>
<keyword evidence="2" id="KW-0720">Serine protease</keyword>
<keyword evidence="5" id="KW-0645">Protease</keyword>
<dbReference type="InterPro" id="IPR011659">
    <property type="entry name" value="WD40"/>
</dbReference>
<proteinExistence type="predicted"/>
<evidence type="ECO:0000256" key="1">
    <source>
        <dbReference type="ARBA" id="ARBA00022801"/>
    </source>
</evidence>
<dbReference type="GO" id="GO:0004177">
    <property type="term" value="F:aminopeptidase activity"/>
    <property type="evidence" value="ECO:0007669"/>
    <property type="project" value="UniProtKB-KW"/>
</dbReference>
<dbReference type="Pfam" id="PF00326">
    <property type="entry name" value="Peptidase_S9"/>
    <property type="match status" value="1"/>
</dbReference>
<keyword evidence="6" id="KW-1185">Reference proteome</keyword>
<keyword evidence="1" id="KW-0378">Hydrolase</keyword>